<dbReference type="RefSeq" id="WP_251881636.1">
    <property type="nucleotide sequence ID" value="NZ_CP082276.1"/>
</dbReference>
<gene>
    <name evidence="2" type="ORF">K6Q96_18210</name>
</gene>
<reference evidence="2" key="1">
    <citation type="submission" date="2021-08" db="EMBL/GenBank/DDBJ databases">
        <authorList>
            <person name="Sakaguchi M."/>
            <person name="Kikuchi T."/>
            <person name="Urbanczyk H."/>
        </authorList>
    </citation>
    <scope>NUCLEOTIDE SEQUENCE</scope>
    <source>
        <strain evidence="2">020920N</strain>
    </source>
</reference>
<name>A0ABY4X1S5_9GAMM</name>
<accession>A0ABY4X1S5</accession>
<protein>
    <recommendedName>
        <fullName evidence="4">DUF2141 domain-containing protein</fullName>
    </recommendedName>
</protein>
<sequence length="149" mass="16347">MKKFLASLFGIASATASAAGMQVIAVDEQHIQIGLAEGQVGEYYAIKPVIEIELDASGYKFSAIPGQESNEPNAIQLIIDNEHQFTAYWEPGVTKYTLNNATLVPRFKDFNGFNLGDQFVIAIGALVIDHVKKEQAFKVQWIGMGKVQL</sequence>
<evidence type="ECO:0000313" key="2">
    <source>
        <dbReference type="EMBL" id="USH05155.1"/>
    </source>
</evidence>
<dbReference type="EMBL" id="CP082276">
    <property type="protein sequence ID" value="USH05155.1"/>
    <property type="molecule type" value="Genomic_DNA"/>
</dbReference>
<evidence type="ECO:0000313" key="3">
    <source>
        <dbReference type="Proteomes" id="UP001056255"/>
    </source>
</evidence>
<evidence type="ECO:0000256" key="1">
    <source>
        <dbReference type="SAM" id="SignalP"/>
    </source>
</evidence>
<keyword evidence="3" id="KW-1185">Reference proteome</keyword>
<dbReference type="Proteomes" id="UP001056255">
    <property type="component" value="Chromosome II"/>
</dbReference>
<feature type="chain" id="PRO_5046288964" description="DUF2141 domain-containing protein" evidence="1">
    <location>
        <begin position="19"/>
        <end position="149"/>
    </location>
</feature>
<proteinExistence type="predicted"/>
<evidence type="ECO:0008006" key="4">
    <source>
        <dbReference type="Google" id="ProtNLM"/>
    </source>
</evidence>
<feature type="signal peptide" evidence="1">
    <location>
        <begin position="1"/>
        <end position="18"/>
    </location>
</feature>
<keyword evidence="1" id="KW-0732">Signal</keyword>
<organism evidence="2 3">
    <name type="scientific">Grimontia kaedaensis</name>
    <dbReference type="NCBI Taxonomy" id="2872157"/>
    <lineage>
        <taxon>Bacteria</taxon>
        <taxon>Pseudomonadati</taxon>
        <taxon>Pseudomonadota</taxon>
        <taxon>Gammaproteobacteria</taxon>
        <taxon>Vibrionales</taxon>
        <taxon>Vibrionaceae</taxon>
        <taxon>Grimontia</taxon>
    </lineage>
</organism>